<protein>
    <submittedName>
        <fullName evidence="5">Cyclic GMP-AMP synthase</fullName>
    </submittedName>
</protein>
<feature type="domain" description="Mab-21-like HhH/H2TH-like" evidence="4">
    <location>
        <begin position="362"/>
        <end position="461"/>
    </location>
</feature>
<sequence length="472" mass="53603">MSRRGKPRETKIPEANCAMGPGTQTPLCSGPGTAFKEEQNQKIKKEQKPKKREQKRPEHTNETSVPDVKTESACIKTKKGTSTSTSPEHLTDEKPQHRQPETPKGATKVPVPQSNIGQKADVDKILSTTLTKLKIKRKDRAEAAHLINGIIKNIMDYLNKNTECFKDVQDLRTGSYYENLKISNPDEFDVMLTVPISRVDIQPFTDDGAFYSVALKRGKTPLDKFRKENNTISGSEILHEFRNEVKKCVKKTEYVEVEKKKMGCPAVTLLVTGPGSVTLSLDVVLALEVRTCWPHFTKEGFKIEGWLGRKVKQECKGKPYYLVPKYQGRDTWRISFSHVEKAIMKNHGSEKTCCEENGARCCRKDCLKLLKHLLSLLKTKDSSFDKFCSYHVKTILLHACCSRTKDTDWKASHLTQCFLLLLENFESHLRDQDLPNFFIPTQNLLLGPSPKSCILLADRIKEERENGFPIFS</sequence>
<dbReference type="InterPro" id="IPR046906">
    <property type="entry name" value="Mab-21_HhH/H2TH-like"/>
</dbReference>
<dbReference type="GO" id="GO:0003690">
    <property type="term" value="F:double-stranded DNA binding"/>
    <property type="evidence" value="ECO:0007669"/>
    <property type="project" value="TreeGrafter"/>
</dbReference>
<dbReference type="GO" id="GO:0002218">
    <property type="term" value="P:activation of innate immune response"/>
    <property type="evidence" value="ECO:0007669"/>
    <property type="project" value="TreeGrafter"/>
</dbReference>
<dbReference type="InterPro" id="IPR024810">
    <property type="entry name" value="MAB21L/cGLR"/>
</dbReference>
<dbReference type="GO" id="GO:0005634">
    <property type="term" value="C:nucleus"/>
    <property type="evidence" value="ECO:0007669"/>
    <property type="project" value="TreeGrafter"/>
</dbReference>
<dbReference type="Ensembl" id="ENSMMDT00005012601.1">
    <property type="protein sequence ID" value="ENSMMDP00005012237.1"/>
    <property type="gene ID" value="ENSMMDG00005006487.1"/>
</dbReference>
<dbReference type="GO" id="GO:0071360">
    <property type="term" value="P:cellular response to exogenous dsRNA"/>
    <property type="evidence" value="ECO:0007669"/>
    <property type="project" value="TreeGrafter"/>
</dbReference>
<reference evidence="5" key="3">
    <citation type="submission" date="2025-09" db="UniProtKB">
        <authorList>
            <consortium name="Ensembl"/>
        </authorList>
    </citation>
    <scope>IDENTIFICATION</scope>
</reference>
<comment type="similarity">
    <text evidence="1">Belongs to the mab-21 family.</text>
</comment>
<dbReference type="GO" id="GO:0003682">
    <property type="term" value="F:chromatin binding"/>
    <property type="evidence" value="ECO:0007669"/>
    <property type="project" value="TreeGrafter"/>
</dbReference>
<dbReference type="GO" id="GO:0006144">
    <property type="term" value="P:purine nucleobase metabolic process"/>
    <property type="evidence" value="ECO:0007669"/>
    <property type="project" value="Ensembl"/>
</dbReference>
<dbReference type="Gene3D" id="1.10.1410.40">
    <property type="match status" value="1"/>
</dbReference>
<dbReference type="GO" id="GO:0002230">
    <property type="term" value="P:positive regulation of defense response to virus by host"/>
    <property type="evidence" value="ECO:0007669"/>
    <property type="project" value="TreeGrafter"/>
</dbReference>
<dbReference type="GO" id="GO:0006974">
    <property type="term" value="P:DNA damage response"/>
    <property type="evidence" value="ECO:0007669"/>
    <property type="project" value="TreeGrafter"/>
</dbReference>
<evidence type="ECO:0000259" key="4">
    <source>
        <dbReference type="Pfam" id="PF20266"/>
    </source>
</evidence>
<gene>
    <name evidence="5" type="primary">CGAS</name>
    <name evidence="5" type="synonym">cgasa</name>
</gene>
<evidence type="ECO:0000259" key="3">
    <source>
        <dbReference type="Pfam" id="PF03281"/>
    </source>
</evidence>
<dbReference type="InterPro" id="IPR046903">
    <property type="entry name" value="Mab-21-like_nuc_Trfase"/>
</dbReference>
<dbReference type="GO" id="GO:0038001">
    <property type="term" value="P:paracrine signaling"/>
    <property type="evidence" value="ECO:0007669"/>
    <property type="project" value="TreeGrafter"/>
</dbReference>
<dbReference type="Proteomes" id="UP000472263">
    <property type="component" value="Chromosome 15"/>
</dbReference>
<reference evidence="5" key="1">
    <citation type="submission" date="2019-06" db="EMBL/GenBank/DDBJ databases">
        <authorList>
            <consortium name="Wellcome Sanger Institute Data Sharing"/>
        </authorList>
    </citation>
    <scope>NUCLEOTIDE SEQUENCE [LARGE SCALE GENOMIC DNA]</scope>
</reference>
<accession>A0A667XAG7</accession>
<dbReference type="GO" id="GO:2000042">
    <property type="term" value="P:negative regulation of double-strand break repair via homologous recombination"/>
    <property type="evidence" value="ECO:0007669"/>
    <property type="project" value="TreeGrafter"/>
</dbReference>
<feature type="compositionally biased region" description="Basic and acidic residues" evidence="2">
    <location>
        <begin position="89"/>
        <end position="101"/>
    </location>
</feature>
<dbReference type="Pfam" id="PF20266">
    <property type="entry name" value="Mab-21_C"/>
    <property type="match status" value="1"/>
</dbReference>
<dbReference type="AlphaFoldDB" id="A0A667XAG7"/>
<evidence type="ECO:0000313" key="5">
    <source>
        <dbReference type="Ensembl" id="ENSMMDP00005012237.1"/>
    </source>
</evidence>
<dbReference type="FunFam" id="1.10.1410.40:FF:000007">
    <property type="entry name" value="Cyclic GMP-AMP synthase"/>
    <property type="match status" value="1"/>
</dbReference>
<dbReference type="PANTHER" id="PTHR10656:SF35">
    <property type="entry name" value="CYCLIC GMP-AMP SYNTHASE"/>
    <property type="match status" value="1"/>
</dbReference>
<organism evidence="5 6">
    <name type="scientific">Myripristis murdjan</name>
    <name type="common">pinecone soldierfish</name>
    <dbReference type="NCBI Taxonomy" id="586833"/>
    <lineage>
        <taxon>Eukaryota</taxon>
        <taxon>Metazoa</taxon>
        <taxon>Chordata</taxon>
        <taxon>Craniata</taxon>
        <taxon>Vertebrata</taxon>
        <taxon>Euteleostomi</taxon>
        <taxon>Actinopterygii</taxon>
        <taxon>Neopterygii</taxon>
        <taxon>Teleostei</taxon>
        <taxon>Neoteleostei</taxon>
        <taxon>Acanthomorphata</taxon>
        <taxon>Holocentriformes</taxon>
        <taxon>Holocentridae</taxon>
        <taxon>Myripristis</taxon>
    </lineage>
</organism>
<dbReference type="FunCoup" id="A0A667XAG7">
    <property type="interactions" value="406"/>
</dbReference>
<dbReference type="GO" id="GO:0061501">
    <property type="term" value="F:2',3'-cyclic GMP-AMP synthase activity"/>
    <property type="evidence" value="ECO:0007669"/>
    <property type="project" value="Ensembl"/>
</dbReference>
<dbReference type="GeneTree" id="ENSGT01050000244827"/>
<dbReference type="GO" id="GO:0032481">
    <property type="term" value="P:positive regulation of type I interferon production"/>
    <property type="evidence" value="ECO:0007669"/>
    <property type="project" value="TreeGrafter"/>
</dbReference>
<dbReference type="GO" id="GO:0005829">
    <property type="term" value="C:cytosol"/>
    <property type="evidence" value="ECO:0007669"/>
    <property type="project" value="TreeGrafter"/>
</dbReference>
<keyword evidence="6" id="KW-1185">Reference proteome</keyword>
<feature type="compositionally biased region" description="Basic and acidic residues" evidence="2">
    <location>
        <begin position="35"/>
        <end position="46"/>
    </location>
</feature>
<feature type="region of interest" description="Disordered" evidence="2">
    <location>
        <begin position="1"/>
        <end position="114"/>
    </location>
</feature>
<dbReference type="PANTHER" id="PTHR10656">
    <property type="entry name" value="CELL FATE DETERMINING PROTEIN MAB21-RELATED"/>
    <property type="match status" value="1"/>
</dbReference>
<proteinExistence type="inferred from homology"/>
<dbReference type="InParanoid" id="A0A667XAG7"/>
<dbReference type="SMART" id="SM01265">
    <property type="entry name" value="Mab-21"/>
    <property type="match status" value="1"/>
</dbReference>
<name>A0A667XAG7_9TELE</name>
<dbReference type="Gene3D" id="3.30.460.90">
    <property type="match status" value="1"/>
</dbReference>
<dbReference type="GO" id="GO:0045087">
    <property type="term" value="P:innate immune response"/>
    <property type="evidence" value="ECO:0007669"/>
    <property type="project" value="Ensembl"/>
</dbReference>
<feature type="domain" description="Mab-21-like nucleotidyltransferase" evidence="3">
    <location>
        <begin position="176"/>
        <end position="346"/>
    </location>
</feature>
<evidence type="ECO:0000256" key="2">
    <source>
        <dbReference type="SAM" id="MobiDB-lite"/>
    </source>
</evidence>
<dbReference type="GO" id="GO:0035861">
    <property type="term" value="C:site of double-strand break"/>
    <property type="evidence" value="ECO:0007669"/>
    <property type="project" value="TreeGrafter"/>
</dbReference>
<dbReference type="Pfam" id="PF03281">
    <property type="entry name" value="Mab-21"/>
    <property type="match status" value="1"/>
</dbReference>
<reference evidence="5" key="2">
    <citation type="submission" date="2025-08" db="UniProtKB">
        <authorList>
            <consortium name="Ensembl"/>
        </authorList>
    </citation>
    <scope>IDENTIFICATION</scope>
</reference>
<evidence type="ECO:0000256" key="1">
    <source>
        <dbReference type="ARBA" id="ARBA00008307"/>
    </source>
</evidence>
<evidence type="ECO:0000313" key="6">
    <source>
        <dbReference type="Proteomes" id="UP000472263"/>
    </source>
</evidence>